<organism evidence="2 3">
    <name type="scientific">Rhodococcoides kyotonense</name>
    <dbReference type="NCBI Taxonomy" id="398843"/>
    <lineage>
        <taxon>Bacteria</taxon>
        <taxon>Bacillati</taxon>
        <taxon>Actinomycetota</taxon>
        <taxon>Actinomycetes</taxon>
        <taxon>Mycobacteriales</taxon>
        <taxon>Nocardiaceae</taxon>
        <taxon>Rhodococcoides</taxon>
    </lineage>
</organism>
<dbReference type="PANTHER" id="PTHR35525:SF3">
    <property type="entry name" value="BLL6575 PROTEIN"/>
    <property type="match status" value="1"/>
</dbReference>
<dbReference type="InterPro" id="IPR021005">
    <property type="entry name" value="Znf_CGNR"/>
</dbReference>
<dbReference type="SUPFAM" id="SSF160904">
    <property type="entry name" value="Jann2411-like"/>
    <property type="match status" value="1"/>
</dbReference>
<dbReference type="InterPro" id="IPR010852">
    <property type="entry name" value="ABATE"/>
</dbReference>
<dbReference type="EMBL" id="FZOW01000003">
    <property type="protein sequence ID" value="SNS50265.1"/>
    <property type="molecule type" value="Genomic_DNA"/>
</dbReference>
<name>A0A239F0A8_9NOCA</name>
<evidence type="ECO:0000259" key="1">
    <source>
        <dbReference type="Pfam" id="PF11706"/>
    </source>
</evidence>
<accession>A0A239F0A8</accession>
<feature type="domain" description="Zinc finger CGNR" evidence="1">
    <location>
        <begin position="124"/>
        <end position="167"/>
    </location>
</feature>
<dbReference type="Proteomes" id="UP000198327">
    <property type="component" value="Unassembled WGS sequence"/>
</dbReference>
<gene>
    <name evidence="2" type="ORF">SAMN05421642_10337</name>
</gene>
<evidence type="ECO:0000313" key="2">
    <source>
        <dbReference type="EMBL" id="SNS50265.1"/>
    </source>
</evidence>
<dbReference type="RefSeq" id="WP_089244007.1">
    <property type="nucleotide sequence ID" value="NZ_FZOW01000003.1"/>
</dbReference>
<keyword evidence="3" id="KW-1185">Reference proteome</keyword>
<proteinExistence type="predicted"/>
<protein>
    <submittedName>
        <fullName evidence="2">Conserved protein containing a Zn-ribbon-like motif, possibly RNA-binding</fullName>
    </submittedName>
</protein>
<dbReference type="PANTHER" id="PTHR35525">
    <property type="entry name" value="BLL6575 PROTEIN"/>
    <property type="match status" value="1"/>
</dbReference>
<dbReference type="Gene3D" id="1.10.3300.10">
    <property type="entry name" value="Jann2411-like domain"/>
    <property type="match status" value="1"/>
</dbReference>
<reference evidence="3" key="1">
    <citation type="submission" date="2017-06" db="EMBL/GenBank/DDBJ databases">
        <authorList>
            <person name="Varghese N."/>
            <person name="Submissions S."/>
        </authorList>
    </citation>
    <scope>NUCLEOTIDE SEQUENCE [LARGE SCALE GENOMIC DNA]</scope>
    <source>
        <strain evidence="3">JCM 23211</strain>
    </source>
</reference>
<evidence type="ECO:0000313" key="3">
    <source>
        <dbReference type="Proteomes" id="UP000198327"/>
    </source>
</evidence>
<dbReference type="Pfam" id="PF11706">
    <property type="entry name" value="zf-CGNR"/>
    <property type="match status" value="1"/>
</dbReference>
<dbReference type="OrthoDB" id="123307at2"/>
<dbReference type="InterPro" id="IPR023286">
    <property type="entry name" value="ABATE_dom_sf"/>
</dbReference>
<dbReference type="AlphaFoldDB" id="A0A239F0A8"/>
<sequence length="176" mass="19060">MSPTGRFGLSPAPDGLDVVQDFLNTRAISVKGFPDLLADGASAGSTLGVELTDSDATHLRRLRSVLEDLIAGRPLAEATQVPASIRVDESGSVRLASAGHGWQAVASSIWAEVFIAQHTDIWRRLKRCRNELCGSAFYDRSRNNSGVWHDVKTCGNSANLRASRARRRPERPTPPA</sequence>